<dbReference type="GO" id="GO:0005886">
    <property type="term" value="C:plasma membrane"/>
    <property type="evidence" value="ECO:0007669"/>
    <property type="project" value="UniProtKB-SubCell"/>
</dbReference>
<keyword evidence="9" id="KW-0444">Lipid biosynthesis</keyword>
<evidence type="ECO:0000256" key="10">
    <source>
        <dbReference type="ARBA" id="ARBA00022679"/>
    </source>
</evidence>
<sequence length="264" mass="28280">MTSPHFKRVLTSLLLLPLLGWAILSGDPVLSIGVTAVAGLGLMEFYAMFWPGREKLAFKALGLFFALGMIWAPLSWSGGALVCMAMLGVAVSFLIAHDRLKSPDAFKDSQTLLFGLLYLPFILRLFRTISAPEIGLVLLTTFAADTGAYYAGSFIGGPKIWPSVSPKKTWAGSLGGLCASVLVCTAMGLFFGSAHWTSFALLGVALNIAAQIGDFFESALKRWRGVKDSGKILPGHGGILDRIDSLLFTLPLYCGLTALFSFFA</sequence>
<feature type="transmembrane region" description="Helical" evidence="19">
    <location>
        <begin position="196"/>
        <end position="216"/>
    </location>
</feature>
<evidence type="ECO:0000256" key="3">
    <source>
        <dbReference type="ARBA" id="ARBA00005119"/>
    </source>
</evidence>
<comment type="pathway">
    <text evidence="3 18">Phospholipid metabolism; CDP-diacylglycerol biosynthesis; CDP-diacylglycerol from sn-glycerol 3-phosphate: step 3/3.</text>
</comment>
<keyword evidence="8" id="KW-1003">Cell membrane</keyword>
<keyword evidence="21" id="KW-1185">Reference proteome</keyword>
<evidence type="ECO:0000256" key="9">
    <source>
        <dbReference type="ARBA" id="ARBA00022516"/>
    </source>
</evidence>
<keyword evidence="16" id="KW-0594">Phospholipid biosynthesis</keyword>
<evidence type="ECO:0000256" key="11">
    <source>
        <dbReference type="ARBA" id="ARBA00022692"/>
    </source>
</evidence>
<keyword evidence="17" id="KW-1208">Phospholipid metabolism</keyword>
<dbReference type="PANTHER" id="PTHR46382:SF1">
    <property type="entry name" value="PHOSPHATIDATE CYTIDYLYLTRANSFERASE"/>
    <property type="match status" value="1"/>
</dbReference>
<feature type="transmembrane region" description="Helical" evidence="19">
    <location>
        <begin position="169"/>
        <end position="190"/>
    </location>
</feature>
<feature type="transmembrane region" description="Helical" evidence="19">
    <location>
        <begin position="30"/>
        <end position="49"/>
    </location>
</feature>
<feature type="transmembrane region" description="Helical" evidence="19">
    <location>
        <begin position="112"/>
        <end position="130"/>
    </location>
</feature>
<evidence type="ECO:0000256" key="4">
    <source>
        <dbReference type="ARBA" id="ARBA00005189"/>
    </source>
</evidence>
<comment type="catalytic activity">
    <reaction evidence="1 18">
        <text>a 1,2-diacyl-sn-glycero-3-phosphate + CTP + H(+) = a CDP-1,2-diacyl-sn-glycerol + diphosphate</text>
        <dbReference type="Rhea" id="RHEA:16229"/>
        <dbReference type="ChEBI" id="CHEBI:15378"/>
        <dbReference type="ChEBI" id="CHEBI:33019"/>
        <dbReference type="ChEBI" id="CHEBI:37563"/>
        <dbReference type="ChEBI" id="CHEBI:58332"/>
        <dbReference type="ChEBI" id="CHEBI:58608"/>
        <dbReference type="EC" id="2.7.7.41"/>
    </reaction>
</comment>
<keyword evidence="15 19" id="KW-0472">Membrane</keyword>
<feature type="transmembrane region" description="Helical" evidence="19">
    <location>
        <begin position="136"/>
        <end position="157"/>
    </location>
</feature>
<organism evidence="20 21">
    <name type="scientific">Desulfomicrobium norvegicum (strain DSM 1741 / NCIMB 8310)</name>
    <name type="common">Desulfovibrio baculatus (strain Norway 4)</name>
    <name type="synonym">Desulfovibrio desulfuricans (strain Norway 4)</name>
    <dbReference type="NCBI Taxonomy" id="52561"/>
    <lineage>
        <taxon>Bacteria</taxon>
        <taxon>Pseudomonadati</taxon>
        <taxon>Thermodesulfobacteriota</taxon>
        <taxon>Desulfovibrionia</taxon>
        <taxon>Desulfovibrionales</taxon>
        <taxon>Desulfomicrobiaceae</taxon>
        <taxon>Desulfomicrobium</taxon>
    </lineage>
</organism>
<evidence type="ECO:0000256" key="8">
    <source>
        <dbReference type="ARBA" id="ARBA00022475"/>
    </source>
</evidence>
<evidence type="ECO:0000256" key="12">
    <source>
        <dbReference type="ARBA" id="ARBA00022695"/>
    </source>
</evidence>
<dbReference type="RefSeq" id="WP_092190374.1">
    <property type="nucleotide sequence ID" value="NZ_FOTO01000003.1"/>
</dbReference>
<proteinExistence type="inferred from homology"/>
<accession>A0A8G2F7D5</accession>
<dbReference type="Proteomes" id="UP000199581">
    <property type="component" value="Unassembled WGS sequence"/>
</dbReference>
<reference evidence="20 21" key="1">
    <citation type="submission" date="2016-10" db="EMBL/GenBank/DDBJ databases">
        <authorList>
            <person name="Varghese N."/>
            <person name="Submissions S."/>
        </authorList>
    </citation>
    <scope>NUCLEOTIDE SEQUENCE [LARGE SCALE GENOMIC DNA]</scope>
    <source>
        <strain evidence="20 21">DSM 1741</strain>
    </source>
</reference>
<feature type="transmembrane region" description="Helical" evidence="19">
    <location>
        <begin position="246"/>
        <end position="263"/>
    </location>
</feature>
<gene>
    <name evidence="20" type="ORF">SAMN05421830_10372</name>
</gene>
<dbReference type="InterPro" id="IPR000374">
    <property type="entry name" value="PC_trans"/>
</dbReference>
<keyword evidence="14" id="KW-0443">Lipid metabolism</keyword>
<evidence type="ECO:0000313" key="20">
    <source>
        <dbReference type="EMBL" id="SFL51641.1"/>
    </source>
</evidence>
<dbReference type="PROSITE" id="PS01315">
    <property type="entry name" value="CDS"/>
    <property type="match status" value="1"/>
</dbReference>
<dbReference type="GO" id="GO:0016024">
    <property type="term" value="P:CDP-diacylglycerol biosynthetic process"/>
    <property type="evidence" value="ECO:0007669"/>
    <property type="project" value="UniProtKB-UniPathway"/>
</dbReference>
<evidence type="ECO:0000256" key="13">
    <source>
        <dbReference type="ARBA" id="ARBA00022989"/>
    </source>
</evidence>
<evidence type="ECO:0000256" key="14">
    <source>
        <dbReference type="ARBA" id="ARBA00023098"/>
    </source>
</evidence>
<name>A0A8G2F7D5_DESNO</name>
<comment type="caution">
    <text evidence="20">The sequence shown here is derived from an EMBL/GenBank/DDBJ whole genome shotgun (WGS) entry which is preliminary data.</text>
</comment>
<evidence type="ECO:0000256" key="18">
    <source>
        <dbReference type="RuleBase" id="RU003938"/>
    </source>
</evidence>
<dbReference type="EMBL" id="FOTO01000003">
    <property type="protein sequence ID" value="SFL51641.1"/>
    <property type="molecule type" value="Genomic_DNA"/>
</dbReference>
<evidence type="ECO:0000256" key="19">
    <source>
        <dbReference type="SAM" id="Phobius"/>
    </source>
</evidence>
<evidence type="ECO:0000256" key="16">
    <source>
        <dbReference type="ARBA" id="ARBA00023209"/>
    </source>
</evidence>
<evidence type="ECO:0000313" key="21">
    <source>
        <dbReference type="Proteomes" id="UP000199581"/>
    </source>
</evidence>
<keyword evidence="11 18" id="KW-0812">Transmembrane</keyword>
<dbReference type="PANTHER" id="PTHR46382">
    <property type="entry name" value="PHOSPHATIDATE CYTIDYLYLTRANSFERASE"/>
    <property type="match status" value="1"/>
</dbReference>
<dbReference type="OrthoDB" id="9799199at2"/>
<protein>
    <recommendedName>
        <fullName evidence="7 18">Phosphatidate cytidylyltransferase</fullName>
        <ecNumber evidence="6 18">2.7.7.41</ecNumber>
    </recommendedName>
</protein>
<comment type="pathway">
    <text evidence="4">Lipid metabolism.</text>
</comment>
<evidence type="ECO:0000256" key="6">
    <source>
        <dbReference type="ARBA" id="ARBA00012487"/>
    </source>
</evidence>
<keyword evidence="13 19" id="KW-1133">Transmembrane helix</keyword>
<feature type="transmembrane region" description="Helical" evidence="19">
    <location>
        <begin position="79"/>
        <end position="100"/>
    </location>
</feature>
<evidence type="ECO:0000256" key="17">
    <source>
        <dbReference type="ARBA" id="ARBA00023264"/>
    </source>
</evidence>
<dbReference type="GO" id="GO:0004605">
    <property type="term" value="F:phosphatidate cytidylyltransferase activity"/>
    <property type="evidence" value="ECO:0007669"/>
    <property type="project" value="UniProtKB-EC"/>
</dbReference>
<evidence type="ECO:0000256" key="1">
    <source>
        <dbReference type="ARBA" id="ARBA00001698"/>
    </source>
</evidence>
<dbReference type="UniPathway" id="UPA00557">
    <property type="reaction ID" value="UER00614"/>
</dbReference>
<evidence type="ECO:0000256" key="5">
    <source>
        <dbReference type="ARBA" id="ARBA00010185"/>
    </source>
</evidence>
<dbReference type="EC" id="2.7.7.41" evidence="6 18"/>
<evidence type="ECO:0000256" key="7">
    <source>
        <dbReference type="ARBA" id="ARBA00019373"/>
    </source>
</evidence>
<keyword evidence="10 18" id="KW-0808">Transferase</keyword>
<evidence type="ECO:0000256" key="2">
    <source>
        <dbReference type="ARBA" id="ARBA00004651"/>
    </source>
</evidence>
<dbReference type="Pfam" id="PF01148">
    <property type="entry name" value="CTP_transf_1"/>
    <property type="match status" value="1"/>
</dbReference>
<evidence type="ECO:0000256" key="15">
    <source>
        <dbReference type="ARBA" id="ARBA00023136"/>
    </source>
</evidence>
<comment type="similarity">
    <text evidence="5 18">Belongs to the CDS family.</text>
</comment>
<comment type="subcellular location">
    <subcellularLocation>
        <location evidence="2">Cell membrane</location>
        <topology evidence="2">Multi-pass membrane protein</topology>
    </subcellularLocation>
</comment>
<keyword evidence="12 18" id="KW-0548">Nucleotidyltransferase</keyword>
<dbReference type="AlphaFoldDB" id="A0A8G2F7D5"/>